<evidence type="ECO:0000313" key="1">
    <source>
        <dbReference type="EMBL" id="KAK6766573.1"/>
    </source>
</evidence>
<accession>A0ABR1EVE9</accession>
<protein>
    <submittedName>
        <fullName evidence="1">Uncharacterized protein</fullName>
    </submittedName>
</protein>
<reference evidence="1 2" key="1">
    <citation type="submission" date="2023-08" db="EMBL/GenBank/DDBJ databases">
        <title>A Necator americanus chromosomal reference genome.</title>
        <authorList>
            <person name="Ilik V."/>
            <person name="Petrzelkova K.J."/>
            <person name="Pardy F."/>
            <person name="Fuh T."/>
            <person name="Niatou-Singa F.S."/>
            <person name="Gouil Q."/>
            <person name="Baker L."/>
            <person name="Ritchie M.E."/>
            <person name="Jex A.R."/>
            <person name="Gazzola D."/>
            <person name="Li H."/>
            <person name="Toshio Fujiwara R."/>
            <person name="Zhan B."/>
            <person name="Aroian R.V."/>
            <person name="Pafco B."/>
            <person name="Schwarz E.M."/>
        </authorList>
    </citation>
    <scope>NUCLEOTIDE SEQUENCE [LARGE SCALE GENOMIC DNA]</scope>
    <source>
        <strain evidence="1 2">Aroian</strain>
        <tissue evidence="1">Whole animal</tissue>
    </source>
</reference>
<keyword evidence="2" id="KW-1185">Reference proteome</keyword>
<organism evidence="1 2">
    <name type="scientific">Necator americanus</name>
    <name type="common">Human hookworm</name>
    <dbReference type="NCBI Taxonomy" id="51031"/>
    <lineage>
        <taxon>Eukaryota</taxon>
        <taxon>Metazoa</taxon>
        <taxon>Ecdysozoa</taxon>
        <taxon>Nematoda</taxon>
        <taxon>Chromadorea</taxon>
        <taxon>Rhabditida</taxon>
        <taxon>Rhabditina</taxon>
        <taxon>Rhabditomorpha</taxon>
        <taxon>Strongyloidea</taxon>
        <taxon>Ancylostomatidae</taxon>
        <taxon>Bunostominae</taxon>
        <taxon>Necator</taxon>
    </lineage>
</organism>
<proteinExistence type="predicted"/>
<evidence type="ECO:0000313" key="2">
    <source>
        <dbReference type="Proteomes" id="UP001303046"/>
    </source>
</evidence>
<gene>
    <name evidence="1" type="primary">Necator_chrX.g26242</name>
    <name evidence="1" type="ORF">RB195_026076</name>
</gene>
<name>A0ABR1EVE9_NECAM</name>
<dbReference type="Proteomes" id="UP001303046">
    <property type="component" value="Unassembled WGS sequence"/>
</dbReference>
<comment type="caution">
    <text evidence="1">The sequence shown here is derived from an EMBL/GenBank/DDBJ whole genome shotgun (WGS) entry which is preliminary data.</text>
</comment>
<dbReference type="EMBL" id="JAVFWL010000006">
    <property type="protein sequence ID" value="KAK6766573.1"/>
    <property type="molecule type" value="Genomic_DNA"/>
</dbReference>
<sequence>MINSTILVGTETWQTQAAIDITTPQSEKKTTRDRSCLIFRKFLNRVLVKSARKENLDGLYTVFNSIQAIPYYLMNLSQNMSNTKTSSMYGNPSVCPQLHRTVNVEEKIKFTSSEVHTVTNIG</sequence>